<dbReference type="RefSeq" id="WP_382408159.1">
    <property type="nucleotide sequence ID" value="NZ_JBHSGU010000002.1"/>
</dbReference>
<dbReference type="EMBL" id="JBHSGU010000002">
    <property type="protein sequence ID" value="MFC4700610.1"/>
    <property type="molecule type" value="Genomic_DNA"/>
</dbReference>
<sequence>MFYLQLLFSVLFIFFTAYGYVKNKRNIMLAGAICLIVATAAEPLLTGVNEGFLSSQEQAKYLQQKD</sequence>
<evidence type="ECO:0000313" key="2">
    <source>
        <dbReference type="Proteomes" id="UP001595897"/>
    </source>
</evidence>
<reference evidence="2" key="1">
    <citation type="journal article" date="2019" name="Int. J. Syst. Evol. Microbiol.">
        <title>The Global Catalogue of Microorganisms (GCM) 10K type strain sequencing project: providing services to taxonomists for standard genome sequencing and annotation.</title>
        <authorList>
            <consortium name="The Broad Institute Genomics Platform"/>
            <consortium name="The Broad Institute Genome Sequencing Center for Infectious Disease"/>
            <person name="Wu L."/>
            <person name="Ma J."/>
        </authorList>
    </citation>
    <scope>NUCLEOTIDE SEQUENCE [LARGE SCALE GENOMIC DNA]</scope>
    <source>
        <strain evidence="2">KACC 12507</strain>
    </source>
</reference>
<accession>A0ABV9LXN0</accession>
<name>A0ABV9LXN0_9ALTE</name>
<protein>
    <submittedName>
        <fullName evidence="1">Uncharacterized protein</fullName>
    </submittedName>
</protein>
<proteinExistence type="predicted"/>
<evidence type="ECO:0000313" key="1">
    <source>
        <dbReference type="EMBL" id="MFC4700610.1"/>
    </source>
</evidence>
<comment type="caution">
    <text evidence="1">The sequence shown here is derived from an EMBL/GenBank/DDBJ whole genome shotgun (WGS) entry which is preliminary data.</text>
</comment>
<gene>
    <name evidence="1" type="ORF">ACFO4O_10600</name>
</gene>
<dbReference type="Proteomes" id="UP001595897">
    <property type="component" value="Unassembled WGS sequence"/>
</dbReference>
<keyword evidence="2" id="KW-1185">Reference proteome</keyword>
<organism evidence="1 2">
    <name type="scientific">Glaciecola siphonariae</name>
    <dbReference type="NCBI Taxonomy" id="521012"/>
    <lineage>
        <taxon>Bacteria</taxon>
        <taxon>Pseudomonadati</taxon>
        <taxon>Pseudomonadota</taxon>
        <taxon>Gammaproteobacteria</taxon>
        <taxon>Alteromonadales</taxon>
        <taxon>Alteromonadaceae</taxon>
        <taxon>Glaciecola</taxon>
    </lineage>
</organism>